<dbReference type="STRING" id="1239962.C943_00913"/>
<dbReference type="InParanoid" id="M7Y6Q6"/>
<protein>
    <submittedName>
        <fullName evidence="1">Uncharacterized protein</fullName>
    </submittedName>
</protein>
<sequence>MKSRIFLQSVMFGVIWVCVMEVKNKMIFVDECLGEIIPPVIFG</sequence>
<comment type="caution">
    <text evidence="1">The sequence shown here is derived from an EMBL/GenBank/DDBJ whole genome shotgun (WGS) entry which is preliminary data.</text>
</comment>
<accession>M7Y6Q6</accession>
<proteinExistence type="predicted"/>
<dbReference type="EMBL" id="AMZY02000011">
    <property type="protein sequence ID" value="EMS32906.1"/>
    <property type="molecule type" value="Genomic_DNA"/>
</dbReference>
<name>M7Y6Q6_9BACT</name>
<keyword evidence="2" id="KW-1185">Reference proteome</keyword>
<organism evidence="1 2">
    <name type="scientific">Mariniradius saccharolyticus AK6</name>
    <dbReference type="NCBI Taxonomy" id="1239962"/>
    <lineage>
        <taxon>Bacteria</taxon>
        <taxon>Pseudomonadati</taxon>
        <taxon>Bacteroidota</taxon>
        <taxon>Cytophagia</taxon>
        <taxon>Cytophagales</taxon>
        <taxon>Cyclobacteriaceae</taxon>
        <taxon>Mariniradius</taxon>
    </lineage>
</organism>
<reference evidence="1" key="1">
    <citation type="submission" date="2013-01" db="EMBL/GenBank/DDBJ databases">
        <title>Genome assembly of Mariniradius saccharolyticus AK6.</title>
        <authorList>
            <person name="Vaidya B."/>
            <person name="Khatri I."/>
            <person name="Tanuku N.R.S."/>
            <person name="Subramanian S."/>
            <person name="Pinnaka A."/>
        </authorList>
    </citation>
    <scope>NUCLEOTIDE SEQUENCE [LARGE SCALE GENOMIC DNA]</scope>
    <source>
        <strain evidence="1">AK6</strain>
    </source>
</reference>
<dbReference type="AlphaFoldDB" id="M7Y6Q6"/>
<evidence type="ECO:0000313" key="1">
    <source>
        <dbReference type="EMBL" id="EMS32906.1"/>
    </source>
</evidence>
<evidence type="ECO:0000313" key="2">
    <source>
        <dbReference type="Proteomes" id="UP000010953"/>
    </source>
</evidence>
<dbReference type="Proteomes" id="UP000010953">
    <property type="component" value="Unassembled WGS sequence"/>
</dbReference>
<gene>
    <name evidence="1" type="ORF">C943_00913</name>
</gene>